<dbReference type="Pfam" id="PF11662">
    <property type="entry name" value="DUF3263"/>
    <property type="match status" value="1"/>
</dbReference>
<gene>
    <name evidence="1" type="ORF">EJK80_09340</name>
</gene>
<evidence type="ECO:0000313" key="2">
    <source>
        <dbReference type="Proteomes" id="UP000318080"/>
    </source>
</evidence>
<organism evidence="1 2">
    <name type="scientific">Corynebacterium phoceense</name>
    <dbReference type="NCBI Taxonomy" id="1686286"/>
    <lineage>
        <taxon>Bacteria</taxon>
        <taxon>Bacillati</taxon>
        <taxon>Actinomycetota</taxon>
        <taxon>Actinomycetes</taxon>
        <taxon>Mycobacteriales</taxon>
        <taxon>Corynebacteriaceae</taxon>
        <taxon>Corynebacterium</taxon>
    </lineage>
</organism>
<accession>A0A540R5T7</accession>
<comment type="caution">
    <text evidence="1">The sequence shown here is derived from an EMBL/GenBank/DDBJ whole genome shotgun (WGS) entry which is preliminary data.</text>
</comment>
<sequence>MSSLSDLDAALLDFEAQAPRAVGAKEAAIRERFDMSPVRYHQRLNRLLDSADALAYSPQLVGRLRRVRDRREDLRRAARPTEQPDG</sequence>
<dbReference type="AlphaFoldDB" id="A0A540R5T7"/>
<dbReference type="EMBL" id="VHIR01000013">
    <property type="protein sequence ID" value="TQE43066.1"/>
    <property type="molecule type" value="Genomic_DNA"/>
</dbReference>
<reference evidence="1 2" key="1">
    <citation type="submission" date="2019-06" db="EMBL/GenBank/DDBJ databases">
        <title>Draft genome of C. phoceense Strain 272.</title>
        <authorList>
            <person name="Pacheco L.G.C."/>
            <person name="Barberis C.M."/>
            <person name="Almuzara M.N."/>
            <person name="Traglia G.M."/>
            <person name="Santos C.S."/>
            <person name="Rocha D.J.P.G."/>
            <person name="Aguiar E.R.G.R."/>
            <person name="Vay C.A."/>
        </authorList>
    </citation>
    <scope>NUCLEOTIDE SEQUENCE [LARGE SCALE GENOMIC DNA]</scope>
    <source>
        <strain evidence="1 2">272</strain>
    </source>
</reference>
<evidence type="ECO:0000313" key="1">
    <source>
        <dbReference type="EMBL" id="TQE43066.1"/>
    </source>
</evidence>
<name>A0A540R5T7_9CORY</name>
<dbReference type="RefSeq" id="WP_066492970.1">
    <property type="nucleotide sequence ID" value="NZ_JANIKK010000002.1"/>
</dbReference>
<protein>
    <submittedName>
        <fullName evidence="1">DUF3263 domain-containing protein</fullName>
    </submittedName>
</protein>
<dbReference type="STRING" id="1686286.GCA_900092335_00157"/>
<dbReference type="Proteomes" id="UP000318080">
    <property type="component" value="Unassembled WGS sequence"/>
</dbReference>
<keyword evidence="2" id="KW-1185">Reference proteome</keyword>
<dbReference type="InterPro" id="IPR021678">
    <property type="entry name" value="DUF3263"/>
</dbReference>
<proteinExistence type="predicted"/>